<dbReference type="SMART" id="SM00355">
    <property type="entry name" value="ZnF_C2H2"/>
    <property type="match status" value="4"/>
</dbReference>
<keyword evidence="5" id="KW-1185">Reference proteome</keyword>
<dbReference type="Pfam" id="PF13912">
    <property type="entry name" value="zf-C2H2_6"/>
    <property type="match status" value="4"/>
</dbReference>
<dbReference type="PANTHER" id="PTHR47591:SF1">
    <property type="entry name" value="ZINC FINGER PROTEIN ZAT2-RELATED"/>
    <property type="match status" value="1"/>
</dbReference>
<evidence type="ECO:0000313" key="5">
    <source>
        <dbReference type="Proteomes" id="UP001177003"/>
    </source>
</evidence>
<feature type="domain" description="C2H2-type" evidence="3">
    <location>
        <begin position="71"/>
        <end position="98"/>
    </location>
</feature>
<dbReference type="Proteomes" id="UP001177003">
    <property type="component" value="Chromosome 9"/>
</dbReference>
<reference evidence="4" key="1">
    <citation type="submission" date="2023-04" db="EMBL/GenBank/DDBJ databases">
        <authorList>
            <person name="Vijverberg K."/>
            <person name="Xiong W."/>
            <person name="Schranz E."/>
        </authorList>
    </citation>
    <scope>NUCLEOTIDE SEQUENCE</scope>
</reference>
<evidence type="ECO:0000256" key="1">
    <source>
        <dbReference type="PROSITE-ProRule" id="PRU00042"/>
    </source>
</evidence>
<dbReference type="GO" id="GO:0008270">
    <property type="term" value="F:zinc ion binding"/>
    <property type="evidence" value="ECO:0007669"/>
    <property type="project" value="UniProtKB-KW"/>
</dbReference>
<proteinExistence type="predicted"/>
<dbReference type="SUPFAM" id="SSF57667">
    <property type="entry name" value="beta-beta-alpha zinc fingers"/>
    <property type="match status" value="2"/>
</dbReference>
<evidence type="ECO:0000259" key="3">
    <source>
        <dbReference type="PROSITE" id="PS50157"/>
    </source>
</evidence>
<keyword evidence="1" id="KW-0479">Metal-binding</keyword>
<dbReference type="AlphaFoldDB" id="A0AA36A2S4"/>
<feature type="region of interest" description="Disordered" evidence="2">
    <location>
        <begin position="114"/>
        <end position="136"/>
    </location>
</feature>
<organism evidence="4 5">
    <name type="scientific">Lactuca saligna</name>
    <name type="common">Willowleaf lettuce</name>
    <dbReference type="NCBI Taxonomy" id="75948"/>
    <lineage>
        <taxon>Eukaryota</taxon>
        <taxon>Viridiplantae</taxon>
        <taxon>Streptophyta</taxon>
        <taxon>Embryophyta</taxon>
        <taxon>Tracheophyta</taxon>
        <taxon>Spermatophyta</taxon>
        <taxon>Magnoliopsida</taxon>
        <taxon>eudicotyledons</taxon>
        <taxon>Gunneridae</taxon>
        <taxon>Pentapetalae</taxon>
        <taxon>asterids</taxon>
        <taxon>campanulids</taxon>
        <taxon>Asterales</taxon>
        <taxon>Asteraceae</taxon>
        <taxon>Cichorioideae</taxon>
        <taxon>Cichorieae</taxon>
        <taxon>Lactucinae</taxon>
        <taxon>Lactuca</taxon>
    </lineage>
</organism>
<feature type="domain" description="C2H2-type" evidence="3">
    <location>
        <begin position="437"/>
        <end position="464"/>
    </location>
</feature>
<feature type="region of interest" description="Disordered" evidence="2">
    <location>
        <begin position="546"/>
        <end position="566"/>
    </location>
</feature>
<evidence type="ECO:0000313" key="4">
    <source>
        <dbReference type="EMBL" id="CAI9303413.1"/>
    </source>
</evidence>
<protein>
    <recommendedName>
        <fullName evidence="3">C2H2-type domain-containing protein</fullName>
    </recommendedName>
</protein>
<evidence type="ECO:0000256" key="2">
    <source>
        <dbReference type="SAM" id="MobiDB-lite"/>
    </source>
</evidence>
<gene>
    <name evidence="4" type="ORF">LSALG_LOCUS41855</name>
</gene>
<dbReference type="InterPro" id="IPR013087">
    <property type="entry name" value="Znf_C2H2_type"/>
</dbReference>
<dbReference type="InterPro" id="IPR036236">
    <property type="entry name" value="Znf_C2H2_sf"/>
</dbReference>
<name>A0AA36A2S4_LACSI</name>
<keyword evidence="1" id="KW-0863">Zinc-finger</keyword>
<feature type="domain" description="C2H2-type" evidence="3">
    <location>
        <begin position="514"/>
        <end position="536"/>
    </location>
</feature>
<dbReference type="PANTHER" id="PTHR47591">
    <property type="entry name" value="ZINC FINGER PROTEIN ZAT2-RELATED"/>
    <property type="match status" value="1"/>
</dbReference>
<feature type="region of interest" description="Disordered" evidence="2">
    <location>
        <begin position="311"/>
        <end position="335"/>
    </location>
</feature>
<dbReference type="PROSITE" id="PS00028">
    <property type="entry name" value="ZINC_FINGER_C2H2_1"/>
    <property type="match status" value="4"/>
</dbReference>
<dbReference type="EMBL" id="OX465085">
    <property type="protein sequence ID" value="CAI9303413.1"/>
    <property type="molecule type" value="Genomic_DNA"/>
</dbReference>
<sequence length="601" mass="66681">MEKIIGDEDRIEERMIGSPSSDGKMVIKLKIPKLAAAIEGEKSSEEDVIGSFSTSSSRMAKEGETMNQGKRVCPECKKEFSSGKALGGHMRIHVQAANKNTFLKHSSKTTKFNKDAYHDFNNGDENLKKQHQQQQEERKPYYASCVNDEGKPTCSLCGKIFPSMKSLFGHMRCHPERLWRGILPPPNTPTPTAVAPRRNLVKNKPSYFASSTSSSSLSENYVNEEGSNVVDDGGAGGDQVVDLTKFLRGWSVTERRGRRALKAADDDKVLLEAVEDLMSLAHADPSPAESDVTQRQLGVAPVVVLERSNSNSLTNKDQHKIDEKSPSIHLPVSTGKGKAAMVEEIEPVKMEFDGMIKNFSDNESDCRNTQHLLINYKYKNPFSNPSYNSPTKIKKRKKMKLMMELEQLPIVAGDPTLPPPLLLPLSLSIPEHHESKYKCTTCHKCFATHQALGGHRSSHNKTKLTSTIDHHHHHQTEPEDYESSLMNLSDEHVEKEVEFAADAMVTLGSNGILHQCKICDKIFPTGQALGGHKRCHWTGTIEAQAAPSSQITSTGEAASSGRRKGLDIDLNEFPPATMMEDEAGNVNGNGYGWCYVFEFYW</sequence>
<dbReference type="Gene3D" id="3.30.160.60">
    <property type="entry name" value="Classic Zinc Finger"/>
    <property type="match status" value="1"/>
</dbReference>
<feature type="domain" description="C2H2-type" evidence="3">
    <location>
        <begin position="152"/>
        <end position="174"/>
    </location>
</feature>
<accession>A0AA36A2S4</accession>
<feature type="compositionally biased region" description="Basic and acidic residues" evidence="2">
    <location>
        <begin position="316"/>
        <end position="326"/>
    </location>
</feature>
<keyword evidence="1" id="KW-0862">Zinc</keyword>
<dbReference type="PROSITE" id="PS50157">
    <property type="entry name" value="ZINC_FINGER_C2H2_2"/>
    <property type="match status" value="4"/>
</dbReference>
<feature type="compositionally biased region" description="Polar residues" evidence="2">
    <location>
        <begin position="546"/>
        <end position="557"/>
    </location>
</feature>